<reference evidence="1" key="1">
    <citation type="journal article" date="2019" name="Sci. Rep.">
        <title>Draft genome of Tanacetum cinerariifolium, the natural source of mosquito coil.</title>
        <authorList>
            <person name="Yamashiro T."/>
            <person name="Shiraishi A."/>
            <person name="Satake H."/>
            <person name="Nakayama K."/>
        </authorList>
    </citation>
    <scope>NUCLEOTIDE SEQUENCE</scope>
</reference>
<proteinExistence type="predicted"/>
<dbReference type="AlphaFoldDB" id="A0A699IQY6"/>
<accession>A0A699IQY6</accession>
<protein>
    <submittedName>
        <fullName evidence="1">Uncharacterized protein</fullName>
    </submittedName>
</protein>
<feature type="non-terminal residue" evidence="1">
    <location>
        <position position="203"/>
    </location>
</feature>
<dbReference type="EMBL" id="BKCJ010331312">
    <property type="protein sequence ID" value="GEZ84441.1"/>
    <property type="molecule type" value="Genomic_DNA"/>
</dbReference>
<comment type="caution">
    <text evidence="1">The sequence shown here is derived from an EMBL/GenBank/DDBJ whole genome shotgun (WGS) entry which is preliminary data.</text>
</comment>
<gene>
    <name evidence="1" type="ORF">Tci_556414</name>
</gene>
<organism evidence="1">
    <name type="scientific">Tanacetum cinerariifolium</name>
    <name type="common">Dalmatian daisy</name>
    <name type="synonym">Chrysanthemum cinerariifolium</name>
    <dbReference type="NCBI Taxonomy" id="118510"/>
    <lineage>
        <taxon>Eukaryota</taxon>
        <taxon>Viridiplantae</taxon>
        <taxon>Streptophyta</taxon>
        <taxon>Embryophyta</taxon>
        <taxon>Tracheophyta</taxon>
        <taxon>Spermatophyta</taxon>
        <taxon>Magnoliopsida</taxon>
        <taxon>eudicotyledons</taxon>
        <taxon>Gunneridae</taxon>
        <taxon>Pentapetalae</taxon>
        <taxon>asterids</taxon>
        <taxon>campanulids</taxon>
        <taxon>Asterales</taxon>
        <taxon>Asteraceae</taxon>
        <taxon>Asteroideae</taxon>
        <taxon>Anthemideae</taxon>
        <taxon>Anthemidinae</taxon>
        <taxon>Tanacetum</taxon>
    </lineage>
</organism>
<sequence length="203" mass="23070">MSNPSNESSDPSPFKVDVPSELPKVSLVNTSLKKLKSHLAKFNSVVKIRITALTEDNLRKLKEKAVVNEAIISHPIDLEILKVDVAPLALKLRNNMTVHSDYLKHTQEETVTLREIVEHERSLNPLNTSLDYAYNLRKLKEKAIVDEAIISHPIDLEILKVDVAPLAPKLRNNMIVHSDYLKHTQEETVTLREIVEHERSLNP</sequence>
<name>A0A699IQY6_TANCI</name>
<evidence type="ECO:0000313" key="1">
    <source>
        <dbReference type="EMBL" id="GEZ84441.1"/>
    </source>
</evidence>